<name>A0A4Y2HS83_ARAVE</name>
<proteinExistence type="predicted"/>
<dbReference type="Proteomes" id="UP000499080">
    <property type="component" value="Unassembled WGS sequence"/>
</dbReference>
<accession>A0A4Y2HS83</accession>
<dbReference type="EMBL" id="BGPR01002131">
    <property type="protein sequence ID" value="GBM68277.1"/>
    <property type="molecule type" value="Genomic_DNA"/>
</dbReference>
<evidence type="ECO:0000313" key="1">
    <source>
        <dbReference type="EMBL" id="GBM68277.1"/>
    </source>
</evidence>
<protein>
    <submittedName>
        <fullName evidence="1">Uncharacterized protein</fullName>
    </submittedName>
</protein>
<gene>
    <name evidence="1" type="ORF">AVEN_190756_1</name>
</gene>
<comment type="caution">
    <text evidence="1">The sequence shown here is derived from an EMBL/GenBank/DDBJ whole genome shotgun (WGS) entry which is preliminary data.</text>
</comment>
<dbReference type="AlphaFoldDB" id="A0A4Y2HS83"/>
<evidence type="ECO:0000313" key="2">
    <source>
        <dbReference type="Proteomes" id="UP000499080"/>
    </source>
</evidence>
<keyword evidence="2" id="KW-1185">Reference proteome</keyword>
<organism evidence="1 2">
    <name type="scientific">Araneus ventricosus</name>
    <name type="common">Orbweaver spider</name>
    <name type="synonym">Epeira ventricosa</name>
    <dbReference type="NCBI Taxonomy" id="182803"/>
    <lineage>
        <taxon>Eukaryota</taxon>
        <taxon>Metazoa</taxon>
        <taxon>Ecdysozoa</taxon>
        <taxon>Arthropoda</taxon>
        <taxon>Chelicerata</taxon>
        <taxon>Arachnida</taxon>
        <taxon>Araneae</taxon>
        <taxon>Araneomorphae</taxon>
        <taxon>Entelegynae</taxon>
        <taxon>Araneoidea</taxon>
        <taxon>Araneidae</taxon>
        <taxon>Araneus</taxon>
    </lineage>
</organism>
<sequence>MCRSGPSSNDSEYQDRVGVTRFPDTWYEREIIGIIYSKFEFEVLMNLRFLDCIDFEKNDSRNYDNLPKSTRVQQKRELDEKNFMHDIYTKMVDLY</sequence>
<reference evidence="1 2" key="1">
    <citation type="journal article" date="2019" name="Sci. Rep.">
        <title>Orb-weaving spider Araneus ventricosus genome elucidates the spidroin gene catalogue.</title>
        <authorList>
            <person name="Kono N."/>
            <person name="Nakamura H."/>
            <person name="Ohtoshi R."/>
            <person name="Moran D.A.P."/>
            <person name="Shinohara A."/>
            <person name="Yoshida Y."/>
            <person name="Fujiwara M."/>
            <person name="Mori M."/>
            <person name="Tomita M."/>
            <person name="Arakawa K."/>
        </authorList>
    </citation>
    <scope>NUCLEOTIDE SEQUENCE [LARGE SCALE GENOMIC DNA]</scope>
</reference>